<accession>A0A3N4ITF7</accession>
<name>A0A3N4ITF7_ASCIM</name>
<feature type="compositionally biased region" description="Acidic residues" evidence="1">
    <location>
        <begin position="158"/>
        <end position="168"/>
    </location>
</feature>
<dbReference type="AlphaFoldDB" id="A0A3N4ITF7"/>
<proteinExistence type="predicted"/>
<keyword evidence="3" id="KW-1185">Reference proteome</keyword>
<gene>
    <name evidence="2" type="ORF">BJ508DRAFT_412337</name>
</gene>
<sequence>MTHYYRLRSTSVSSTSSSSSDSSDSSESSDESSISTSTPAVTRTSNTLSPTSLSATAPTPAVASSSATFHPNPERPTIARKVPASTCYQQTPDQADRPTVARKAPASTYYQQTPDQGQSPIVHDRPSVARKVPASAYYQQTPDPTQSPVVSSASDSSSDSESESESDSDSPPPPKSGIKLHFSKTHILKVRFDHTPDIHAFPRAYELHQAYERNALEMLEEESQMPPPPPPPKSGIKFHLTKKHILKVRFDHTPDRHAFPRAHELHQEYERDDLEMVDEEERMRQFEEATRLYKLEVASRPVQPSKRAMSKPGTTMKSTGRTRDLVVRDRTGAGVRKAGMAKVKKEVAWATGGTMARVLAV</sequence>
<evidence type="ECO:0000313" key="3">
    <source>
        <dbReference type="Proteomes" id="UP000275078"/>
    </source>
</evidence>
<organism evidence="2 3">
    <name type="scientific">Ascobolus immersus RN42</name>
    <dbReference type="NCBI Taxonomy" id="1160509"/>
    <lineage>
        <taxon>Eukaryota</taxon>
        <taxon>Fungi</taxon>
        <taxon>Dikarya</taxon>
        <taxon>Ascomycota</taxon>
        <taxon>Pezizomycotina</taxon>
        <taxon>Pezizomycetes</taxon>
        <taxon>Pezizales</taxon>
        <taxon>Ascobolaceae</taxon>
        <taxon>Ascobolus</taxon>
    </lineage>
</organism>
<feature type="compositionally biased region" description="Low complexity" evidence="1">
    <location>
        <begin position="9"/>
        <end position="68"/>
    </location>
</feature>
<feature type="region of interest" description="Disordered" evidence="1">
    <location>
        <begin position="1"/>
        <end position="180"/>
    </location>
</feature>
<feature type="compositionally biased region" description="Polar residues" evidence="1">
    <location>
        <begin position="108"/>
        <end position="119"/>
    </location>
</feature>
<reference evidence="2 3" key="1">
    <citation type="journal article" date="2018" name="Nat. Ecol. Evol.">
        <title>Pezizomycetes genomes reveal the molecular basis of ectomycorrhizal truffle lifestyle.</title>
        <authorList>
            <person name="Murat C."/>
            <person name="Payen T."/>
            <person name="Noel B."/>
            <person name="Kuo A."/>
            <person name="Morin E."/>
            <person name="Chen J."/>
            <person name="Kohler A."/>
            <person name="Krizsan K."/>
            <person name="Balestrini R."/>
            <person name="Da Silva C."/>
            <person name="Montanini B."/>
            <person name="Hainaut M."/>
            <person name="Levati E."/>
            <person name="Barry K.W."/>
            <person name="Belfiori B."/>
            <person name="Cichocki N."/>
            <person name="Clum A."/>
            <person name="Dockter R.B."/>
            <person name="Fauchery L."/>
            <person name="Guy J."/>
            <person name="Iotti M."/>
            <person name="Le Tacon F."/>
            <person name="Lindquist E.A."/>
            <person name="Lipzen A."/>
            <person name="Malagnac F."/>
            <person name="Mello A."/>
            <person name="Molinier V."/>
            <person name="Miyauchi S."/>
            <person name="Poulain J."/>
            <person name="Riccioni C."/>
            <person name="Rubini A."/>
            <person name="Sitrit Y."/>
            <person name="Splivallo R."/>
            <person name="Traeger S."/>
            <person name="Wang M."/>
            <person name="Zifcakova L."/>
            <person name="Wipf D."/>
            <person name="Zambonelli A."/>
            <person name="Paolocci F."/>
            <person name="Nowrousian M."/>
            <person name="Ottonello S."/>
            <person name="Baldrian P."/>
            <person name="Spatafora J.W."/>
            <person name="Henrissat B."/>
            <person name="Nagy L.G."/>
            <person name="Aury J.M."/>
            <person name="Wincker P."/>
            <person name="Grigoriev I.V."/>
            <person name="Bonfante P."/>
            <person name="Martin F.M."/>
        </authorList>
    </citation>
    <scope>NUCLEOTIDE SEQUENCE [LARGE SCALE GENOMIC DNA]</scope>
    <source>
        <strain evidence="2 3">RN42</strain>
    </source>
</reference>
<feature type="region of interest" description="Disordered" evidence="1">
    <location>
        <begin position="300"/>
        <end position="320"/>
    </location>
</feature>
<dbReference type="EMBL" id="ML119656">
    <property type="protein sequence ID" value="RPA84904.1"/>
    <property type="molecule type" value="Genomic_DNA"/>
</dbReference>
<feature type="compositionally biased region" description="Polar residues" evidence="1">
    <location>
        <begin position="137"/>
        <end position="146"/>
    </location>
</feature>
<dbReference type="Proteomes" id="UP000275078">
    <property type="component" value="Unassembled WGS sequence"/>
</dbReference>
<evidence type="ECO:0000313" key="2">
    <source>
        <dbReference type="EMBL" id="RPA84904.1"/>
    </source>
</evidence>
<evidence type="ECO:0000256" key="1">
    <source>
        <dbReference type="SAM" id="MobiDB-lite"/>
    </source>
</evidence>
<feature type="compositionally biased region" description="Low complexity" evidence="1">
    <location>
        <begin position="147"/>
        <end position="157"/>
    </location>
</feature>
<protein>
    <submittedName>
        <fullName evidence="2">Uncharacterized protein</fullName>
    </submittedName>
</protein>